<comment type="caution">
    <text evidence="4">The sequence shown here is derived from an EMBL/GenBank/DDBJ whole genome shotgun (WGS) entry which is preliminary data.</text>
</comment>
<evidence type="ECO:0000256" key="1">
    <source>
        <dbReference type="ARBA" id="ARBA00008182"/>
    </source>
</evidence>
<organism evidence="4 5">
    <name type="scientific">Petrachloros mirabilis ULC683</name>
    <dbReference type="NCBI Taxonomy" id="2781853"/>
    <lineage>
        <taxon>Bacteria</taxon>
        <taxon>Bacillati</taxon>
        <taxon>Cyanobacteriota</taxon>
        <taxon>Cyanophyceae</taxon>
        <taxon>Synechococcales</taxon>
        <taxon>Petrachlorosaceae</taxon>
        <taxon>Petrachloros</taxon>
        <taxon>Petrachloros mirabilis</taxon>
    </lineage>
</organism>
<keyword evidence="2" id="KW-0157">Chromophore</keyword>
<dbReference type="InterPro" id="IPR009050">
    <property type="entry name" value="Globin-like_sf"/>
</dbReference>
<dbReference type="InterPro" id="IPR038719">
    <property type="entry name" value="Phycobilisome_asu/bsu_sf"/>
</dbReference>
<keyword evidence="5" id="KW-1185">Reference proteome</keyword>
<evidence type="ECO:0000313" key="4">
    <source>
        <dbReference type="EMBL" id="NCJ07674.1"/>
    </source>
</evidence>
<protein>
    <submittedName>
        <fullName evidence="4">Phycobilisome protein</fullName>
    </submittedName>
</protein>
<evidence type="ECO:0000313" key="5">
    <source>
        <dbReference type="Proteomes" id="UP000607397"/>
    </source>
</evidence>
<reference evidence="4" key="1">
    <citation type="submission" date="2019-12" db="EMBL/GenBank/DDBJ databases">
        <title>High-Quality draft genome sequences of three cyanobacteria isolated from the limestone walls of the Old Cathedral of Coimbra.</title>
        <authorList>
            <person name="Tiago I."/>
            <person name="Soares F."/>
            <person name="Portugal A."/>
        </authorList>
    </citation>
    <scope>NUCLEOTIDE SEQUENCE [LARGE SCALE GENOMIC DNA]</scope>
    <source>
        <strain evidence="4">C</strain>
    </source>
</reference>
<dbReference type="GO" id="GO:0030089">
    <property type="term" value="C:phycobilisome"/>
    <property type="evidence" value="ECO:0007669"/>
    <property type="project" value="InterPro"/>
</dbReference>
<dbReference type="AlphaFoldDB" id="A0A8K2A8Y2"/>
<dbReference type="RefSeq" id="WP_161826152.1">
    <property type="nucleotide sequence ID" value="NZ_WVIC01000030.1"/>
</dbReference>
<gene>
    <name evidence="4" type="ORF">GS597_14375</name>
</gene>
<sequence length="166" mass="18988">MYTDLEALLYQAENHYLTPSDLQTFRGVATELQQRLALYEKLRELESDLFEALALQLQSACADASPAHLTQVLQHWILAFRYSAMAMLLNQPQFLQRRLLEWLTDIVQVHQMGAVETTASNLLLTLLVNRLSPEQIDLVRPYLDQARTTLLHPEVADLGTLEEVRA</sequence>
<dbReference type="InterPro" id="IPR012128">
    <property type="entry name" value="Phycobilisome_asu/bsu"/>
</dbReference>
<dbReference type="EMBL" id="WVIC01000030">
    <property type="protein sequence ID" value="NCJ07674.1"/>
    <property type="molecule type" value="Genomic_DNA"/>
</dbReference>
<dbReference type="Gene3D" id="1.10.490.20">
    <property type="entry name" value="Phycocyanins"/>
    <property type="match status" value="1"/>
</dbReference>
<name>A0A8K2A8Y2_9CYAN</name>
<dbReference type="GO" id="GO:0015979">
    <property type="term" value="P:photosynthesis"/>
    <property type="evidence" value="ECO:0007669"/>
    <property type="project" value="InterPro"/>
</dbReference>
<proteinExistence type="inferred from homology"/>
<accession>A0A8K2A8Y2</accession>
<dbReference type="Pfam" id="PF00502">
    <property type="entry name" value="Phycobilisome"/>
    <property type="match status" value="1"/>
</dbReference>
<dbReference type="SUPFAM" id="SSF46458">
    <property type="entry name" value="Globin-like"/>
    <property type="match status" value="1"/>
</dbReference>
<dbReference type="Proteomes" id="UP000607397">
    <property type="component" value="Unassembled WGS sequence"/>
</dbReference>
<comment type="similarity">
    <text evidence="1">Belongs to the phycobiliprotein family.</text>
</comment>
<evidence type="ECO:0000256" key="2">
    <source>
        <dbReference type="ARBA" id="ARBA00022991"/>
    </source>
</evidence>
<keyword evidence="3" id="KW-0089">Bile pigment</keyword>
<evidence type="ECO:0000256" key="3">
    <source>
        <dbReference type="ARBA" id="ARBA00023307"/>
    </source>
</evidence>